<sequence length="70" mass="7300">MLSPRAESKSVATRPLMWTNSASGRSRTASMAAPGTPPRARSSRCVNSNPSRSSTTRGFSVAATSALMSL</sequence>
<dbReference type="AlphaFoldDB" id="A0A5C3Q271"/>
<proteinExistence type="predicted"/>
<feature type="compositionally biased region" description="Polar residues" evidence="1">
    <location>
        <begin position="18"/>
        <end position="29"/>
    </location>
</feature>
<keyword evidence="3" id="KW-1185">Reference proteome</keyword>
<dbReference type="EMBL" id="ML178879">
    <property type="protein sequence ID" value="TFK95626.1"/>
    <property type="molecule type" value="Genomic_DNA"/>
</dbReference>
<accession>A0A5C3Q271</accession>
<reference evidence="2 3" key="1">
    <citation type="journal article" date="2019" name="Nat. Ecol. Evol.">
        <title>Megaphylogeny resolves global patterns of mushroom evolution.</title>
        <authorList>
            <person name="Varga T."/>
            <person name="Krizsan K."/>
            <person name="Foldi C."/>
            <person name="Dima B."/>
            <person name="Sanchez-Garcia M."/>
            <person name="Sanchez-Ramirez S."/>
            <person name="Szollosi G.J."/>
            <person name="Szarkandi J.G."/>
            <person name="Papp V."/>
            <person name="Albert L."/>
            <person name="Andreopoulos W."/>
            <person name="Angelini C."/>
            <person name="Antonin V."/>
            <person name="Barry K.W."/>
            <person name="Bougher N.L."/>
            <person name="Buchanan P."/>
            <person name="Buyck B."/>
            <person name="Bense V."/>
            <person name="Catcheside P."/>
            <person name="Chovatia M."/>
            <person name="Cooper J."/>
            <person name="Damon W."/>
            <person name="Desjardin D."/>
            <person name="Finy P."/>
            <person name="Geml J."/>
            <person name="Haridas S."/>
            <person name="Hughes K."/>
            <person name="Justo A."/>
            <person name="Karasinski D."/>
            <person name="Kautmanova I."/>
            <person name="Kiss B."/>
            <person name="Kocsube S."/>
            <person name="Kotiranta H."/>
            <person name="LaButti K.M."/>
            <person name="Lechner B.E."/>
            <person name="Liimatainen K."/>
            <person name="Lipzen A."/>
            <person name="Lukacs Z."/>
            <person name="Mihaltcheva S."/>
            <person name="Morgado L.N."/>
            <person name="Niskanen T."/>
            <person name="Noordeloos M.E."/>
            <person name="Ohm R.A."/>
            <person name="Ortiz-Santana B."/>
            <person name="Ovrebo C."/>
            <person name="Racz N."/>
            <person name="Riley R."/>
            <person name="Savchenko A."/>
            <person name="Shiryaev A."/>
            <person name="Soop K."/>
            <person name="Spirin V."/>
            <person name="Szebenyi C."/>
            <person name="Tomsovsky M."/>
            <person name="Tulloss R.E."/>
            <person name="Uehling J."/>
            <person name="Grigoriev I.V."/>
            <person name="Vagvolgyi C."/>
            <person name="Papp T."/>
            <person name="Martin F.M."/>
            <person name="Miettinen O."/>
            <person name="Hibbett D.S."/>
            <person name="Nagy L.G."/>
        </authorList>
    </citation>
    <scope>NUCLEOTIDE SEQUENCE [LARGE SCALE GENOMIC DNA]</scope>
    <source>
        <strain evidence="2 3">CBS 309.79</strain>
    </source>
</reference>
<protein>
    <submittedName>
        <fullName evidence="2">Uncharacterized protein</fullName>
    </submittedName>
</protein>
<name>A0A5C3Q271_9AGAR</name>
<feature type="compositionally biased region" description="Polar residues" evidence="1">
    <location>
        <begin position="44"/>
        <end position="58"/>
    </location>
</feature>
<evidence type="ECO:0000313" key="3">
    <source>
        <dbReference type="Proteomes" id="UP000305067"/>
    </source>
</evidence>
<feature type="region of interest" description="Disordered" evidence="1">
    <location>
        <begin position="1"/>
        <end position="58"/>
    </location>
</feature>
<dbReference type="Proteomes" id="UP000305067">
    <property type="component" value="Unassembled WGS sequence"/>
</dbReference>
<organism evidence="2 3">
    <name type="scientific">Pterulicium gracile</name>
    <dbReference type="NCBI Taxonomy" id="1884261"/>
    <lineage>
        <taxon>Eukaryota</taxon>
        <taxon>Fungi</taxon>
        <taxon>Dikarya</taxon>
        <taxon>Basidiomycota</taxon>
        <taxon>Agaricomycotina</taxon>
        <taxon>Agaricomycetes</taxon>
        <taxon>Agaricomycetidae</taxon>
        <taxon>Agaricales</taxon>
        <taxon>Pleurotineae</taxon>
        <taxon>Pterulaceae</taxon>
        <taxon>Pterulicium</taxon>
    </lineage>
</organism>
<gene>
    <name evidence="2" type="ORF">BDV98DRAFT_376209</name>
</gene>
<evidence type="ECO:0000313" key="2">
    <source>
        <dbReference type="EMBL" id="TFK95626.1"/>
    </source>
</evidence>
<evidence type="ECO:0000256" key="1">
    <source>
        <dbReference type="SAM" id="MobiDB-lite"/>
    </source>
</evidence>